<evidence type="ECO:0000313" key="2">
    <source>
        <dbReference type="Proteomes" id="UP001629523"/>
    </source>
</evidence>
<dbReference type="InterPro" id="IPR004375">
    <property type="entry name" value="NanQ/TabA/YiaL"/>
</dbReference>
<accession>A0ABW9EXH1</accession>
<reference evidence="1 2" key="1">
    <citation type="journal article" date="2024" name="Infect. Genet. Evol.">
        <title>Characteristics and comparative genome analysis of Yersinia enterocolitica and related species associated with human infections in Switzerland 2019-2023.</title>
        <authorList>
            <person name="Stevens M.J.A."/>
            <person name="Horlbog J.A."/>
            <person name="Diethelm A."/>
            <person name="Stephan R."/>
            <person name="Nuesch-Inderbinen M."/>
        </authorList>
    </citation>
    <scope>NUCLEOTIDE SEQUENCE [LARGE SCALE GENOMIC DNA]</scope>
    <source>
        <strain evidence="1 2">N20-0302</strain>
    </source>
</reference>
<keyword evidence="2" id="KW-1185">Reference proteome</keyword>
<name>A0ABW9EXH1_9GAMM</name>
<dbReference type="Pfam" id="PF04074">
    <property type="entry name" value="DUF386"/>
    <property type="match status" value="1"/>
</dbReference>
<dbReference type="RefSeq" id="WP_050077195.1">
    <property type="nucleotide sequence ID" value="NZ_CABHYW010000013.1"/>
</dbReference>
<dbReference type="PANTHER" id="PTHR34986">
    <property type="entry name" value="EVOLVED BETA-GALACTOSIDASE SUBUNIT BETA"/>
    <property type="match status" value="1"/>
</dbReference>
<dbReference type="SUPFAM" id="SSF51197">
    <property type="entry name" value="Clavaminate synthase-like"/>
    <property type="match status" value="1"/>
</dbReference>
<evidence type="ECO:0000313" key="1">
    <source>
        <dbReference type="EMBL" id="MFM1346777.1"/>
    </source>
</evidence>
<comment type="caution">
    <text evidence="1">The sequence shown here is derived from an EMBL/GenBank/DDBJ whole genome shotgun (WGS) entry which is preliminary data.</text>
</comment>
<dbReference type="NCBIfam" id="TIGR00022">
    <property type="entry name" value="YhcH/YjgK/YiaL family protein"/>
    <property type="match status" value="1"/>
</dbReference>
<protein>
    <submittedName>
        <fullName evidence="1">YhcH/YjgK/YiaL family protein</fullName>
    </submittedName>
</protein>
<dbReference type="Proteomes" id="UP001629523">
    <property type="component" value="Unassembled WGS sequence"/>
</dbReference>
<dbReference type="Gene3D" id="2.60.120.370">
    <property type="entry name" value="YhcH/YjgK/YiaL"/>
    <property type="match status" value="1"/>
</dbReference>
<gene>
    <name evidence="1" type="ORF">WFP14_09430</name>
</gene>
<proteinExistence type="predicted"/>
<dbReference type="EMBL" id="JBBEST010000003">
    <property type="protein sequence ID" value="MFM1346777.1"/>
    <property type="molecule type" value="Genomic_DNA"/>
</dbReference>
<dbReference type="InterPro" id="IPR037012">
    <property type="entry name" value="NanQ/TabA/YiaL_sf"/>
</dbReference>
<dbReference type="PANTHER" id="PTHR34986:SF1">
    <property type="entry name" value="PROTEIN YIAL"/>
    <property type="match status" value="1"/>
</dbReference>
<organism evidence="1 2">
    <name type="scientific">Yersinia proxima</name>
    <dbReference type="NCBI Taxonomy" id="2890316"/>
    <lineage>
        <taxon>Bacteria</taxon>
        <taxon>Pseudomonadati</taxon>
        <taxon>Pseudomonadota</taxon>
        <taxon>Gammaproteobacteria</taxon>
        <taxon>Enterobacterales</taxon>
        <taxon>Yersiniaceae</taxon>
        <taxon>Yersinia</taxon>
    </lineage>
</organism>
<sequence>MIVSSLASINEHPEMNTGLQQCIARILSFDLIHLAPGSYPIEGEMLSFKIMDRQLTAPEDKQFEVHRQYIDIHIPLNTNEAIGYSLQNSNMALSSPFDNQNDIGFSDSEQSSSWLILSPGDMAIIFPQEWHKPACTLLSSQLLRKVVAKVHRSYLLK</sequence>